<feature type="domain" description="CCHC-type" evidence="12">
    <location>
        <begin position="198"/>
        <end position="213"/>
    </location>
</feature>
<protein>
    <recommendedName>
        <fullName evidence="2">RNA helicase</fullName>
        <ecNumber evidence="2">3.6.4.13</ecNumber>
    </recommendedName>
    <alternativeName>
        <fullName evidence="8">DEAD box protein 4</fullName>
    </alternativeName>
</protein>
<dbReference type="Pfam" id="PF00098">
    <property type="entry name" value="zf-CCHC"/>
    <property type="match status" value="7"/>
</dbReference>
<dbReference type="InterPro" id="IPR027417">
    <property type="entry name" value="P-loop_NTPase"/>
</dbReference>
<evidence type="ECO:0000259" key="12">
    <source>
        <dbReference type="PROSITE" id="PS50158"/>
    </source>
</evidence>
<name>C9DQK7_9ASCI</name>
<gene>
    <name evidence="16" type="primary">vasa</name>
</gene>
<dbReference type="GO" id="GO:0003676">
    <property type="term" value="F:nucleic acid binding"/>
    <property type="evidence" value="ECO:0007669"/>
    <property type="project" value="InterPro"/>
</dbReference>
<dbReference type="PANTHER" id="PTHR47958">
    <property type="entry name" value="ATP-DEPENDENT RNA HELICASE DBP3"/>
    <property type="match status" value="1"/>
</dbReference>
<dbReference type="AlphaFoldDB" id="C9DQK7"/>
<accession>C9DQK7</accession>
<dbReference type="InterPro" id="IPR036875">
    <property type="entry name" value="Znf_CCHC_sf"/>
</dbReference>
<dbReference type="GO" id="GO:0005524">
    <property type="term" value="F:ATP binding"/>
    <property type="evidence" value="ECO:0007669"/>
    <property type="project" value="UniProtKB-KW"/>
</dbReference>
<feature type="region of interest" description="Disordered" evidence="11">
    <location>
        <begin position="783"/>
        <end position="851"/>
    </location>
</feature>
<feature type="compositionally biased region" description="Low complexity" evidence="11">
    <location>
        <begin position="120"/>
        <end position="129"/>
    </location>
</feature>
<evidence type="ECO:0000256" key="1">
    <source>
        <dbReference type="ARBA" id="ARBA00010132"/>
    </source>
</evidence>
<dbReference type="EMBL" id="GQ418162">
    <property type="protein sequence ID" value="ACV87294.1"/>
    <property type="molecule type" value="mRNA"/>
</dbReference>
<sequence length="851" mass="89890">MFDDDDWGSGAATSTQVTNRGDGGFGRGSSFGDKATFGRGRGRFAGKDSGGSNFNSYEDSAPKLTEQKTEFESSGWNDSATNGWNDSSSGGFGKPSDSKGFGSGFNSGSFGDKPDRSFASGESSSNNKGKGCFKCGEEGHKSRECPKGGQQGFGASGGGRPKTCFKCGEEGHMSRECPSADSSSGGFGGSGGGRPKTCFKCGEEGHMSRECPSADSSSGGFGGGKSRGCFKCGEEGHMSRDCPSGGSTGFGGGKSKSCFKCGEEGHMSRDCPSGGSQGGFGGGRPKGCFKCGEEGHMSRECPSGGDSSNRGKGCFKCGEEGHMARDCPSAGDDDKKDRPPLYIPPPPPEEEDEMFASMQRGINFNKYDAIPVEVTGVNAPKFINSFEAANLPETIAANVKRANYDSPTPVQKFSLPIILADRDLMACAQTGSGKTAAFLLPVLTNLVRTGLASSSFSEKQLPQAIIVGPTRELVYQIYLEARKFSRGTIIRPVVAYGGTSTNYQLKELQKGCHLLIATPGRLMDFINRGKIGLSSVQYIILDEADRMLDMGFETEIRKLVDSPGMPAKNERHTLMFSATFPDEIQKLAHDFLREDFLFLTVGRIGGACSDVTQVVLQVDQGDKRNKLIELLADVADTGSRTLVFVETKRSADFLACSLCQEGYPTTSIHGDRLQQEREEALRDFKSGKCPILVATSVAARGLDIPKVEHVVNYDLPSEVDEYVHRIGRTGRCGNLGRATSFYDDSANASLARSLVKILADSIQEVPSWLEECAESAVGTSFGKDRGGFGGRDTRRGNFKGRGSGGNSGGSGFGSRQTGDYDYNDAGGFGGGGGGGGGSNTAAAAADDDSWD</sequence>
<evidence type="ECO:0000256" key="11">
    <source>
        <dbReference type="SAM" id="MobiDB-lite"/>
    </source>
</evidence>
<dbReference type="CDD" id="cd18787">
    <property type="entry name" value="SF2_C_DEAD"/>
    <property type="match status" value="1"/>
</dbReference>
<evidence type="ECO:0000256" key="7">
    <source>
        <dbReference type="ARBA" id="ARBA00047984"/>
    </source>
</evidence>
<dbReference type="SMART" id="SM00487">
    <property type="entry name" value="DEXDc"/>
    <property type="match status" value="1"/>
</dbReference>
<feature type="domain" description="CCHC-type" evidence="12">
    <location>
        <begin position="258"/>
        <end position="273"/>
    </location>
</feature>
<evidence type="ECO:0000259" key="14">
    <source>
        <dbReference type="PROSITE" id="PS51194"/>
    </source>
</evidence>
<feature type="compositionally biased region" description="Low complexity" evidence="11">
    <location>
        <begin position="98"/>
        <end position="111"/>
    </location>
</feature>
<keyword evidence="5" id="KW-0347">Helicase</keyword>
<dbReference type="InterPro" id="IPR014014">
    <property type="entry name" value="RNA_helicase_DEAD_Q_motif"/>
</dbReference>
<keyword evidence="9" id="KW-0479">Metal-binding</keyword>
<dbReference type="Pfam" id="PF00271">
    <property type="entry name" value="Helicase_C"/>
    <property type="match status" value="1"/>
</dbReference>
<feature type="compositionally biased region" description="Basic and acidic residues" evidence="11">
    <location>
        <begin position="783"/>
        <end position="795"/>
    </location>
</feature>
<evidence type="ECO:0000256" key="6">
    <source>
        <dbReference type="ARBA" id="ARBA00022840"/>
    </source>
</evidence>
<keyword evidence="4" id="KW-0378">Hydrolase</keyword>
<dbReference type="InterPro" id="IPR001878">
    <property type="entry name" value="Znf_CCHC"/>
</dbReference>
<dbReference type="FunFam" id="3.40.50.300:FF:000397">
    <property type="entry name" value="Probable ATP-dependent RNA helicase DDX4"/>
    <property type="match status" value="1"/>
</dbReference>
<dbReference type="CDD" id="cd18052">
    <property type="entry name" value="DEADc_DDX4"/>
    <property type="match status" value="1"/>
</dbReference>
<feature type="region of interest" description="Disordered" evidence="11">
    <location>
        <begin position="1"/>
        <end position="129"/>
    </location>
</feature>
<dbReference type="GO" id="GO:0008270">
    <property type="term" value="F:zinc ion binding"/>
    <property type="evidence" value="ECO:0007669"/>
    <property type="project" value="UniProtKB-KW"/>
</dbReference>
<feature type="region of interest" description="Disordered" evidence="11">
    <location>
        <begin position="325"/>
        <end position="351"/>
    </location>
</feature>
<evidence type="ECO:0000256" key="10">
    <source>
        <dbReference type="PROSITE-ProRule" id="PRU00552"/>
    </source>
</evidence>
<keyword evidence="9" id="KW-0863">Zinc-finger</keyword>
<dbReference type="SMART" id="SM00343">
    <property type="entry name" value="ZnF_C2HC"/>
    <property type="match status" value="7"/>
</dbReference>
<proteinExistence type="evidence at transcript level"/>
<feature type="short sequence motif" description="Q motif" evidence="10">
    <location>
        <begin position="384"/>
        <end position="412"/>
    </location>
</feature>
<dbReference type="FunFam" id="3.40.50.300:FF:000008">
    <property type="entry name" value="ATP-dependent RNA helicase RhlB"/>
    <property type="match status" value="1"/>
</dbReference>
<feature type="compositionally biased region" description="Low complexity" evidence="11">
    <location>
        <begin position="813"/>
        <end position="825"/>
    </location>
</feature>
<dbReference type="Gene3D" id="4.10.60.10">
    <property type="entry name" value="Zinc finger, CCHC-type"/>
    <property type="match status" value="7"/>
</dbReference>
<dbReference type="GO" id="GO:0016787">
    <property type="term" value="F:hydrolase activity"/>
    <property type="evidence" value="ECO:0007669"/>
    <property type="project" value="UniProtKB-KW"/>
</dbReference>
<dbReference type="InterPro" id="IPR014001">
    <property type="entry name" value="Helicase_ATP-bd"/>
</dbReference>
<dbReference type="GO" id="GO:0003724">
    <property type="term" value="F:RNA helicase activity"/>
    <property type="evidence" value="ECO:0007669"/>
    <property type="project" value="UniProtKB-EC"/>
</dbReference>
<keyword evidence="9" id="KW-0862">Zinc</keyword>
<dbReference type="InterPro" id="IPR001650">
    <property type="entry name" value="Helicase_C-like"/>
</dbReference>
<keyword evidence="3" id="KW-0547">Nucleotide-binding</keyword>
<feature type="domain" description="CCHC-type" evidence="12">
    <location>
        <begin position="229"/>
        <end position="244"/>
    </location>
</feature>
<comment type="catalytic activity">
    <reaction evidence="7">
        <text>ATP + H2O = ADP + phosphate + H(+)</text>
        <dbReference type="Rhea" id="RHEA:13065"/>
        <dbReference type="ChEBI" id="CHEBI:15377"/>
        <dbReference type="ChEBI" id="CHEBI:15378"/>
        <dbReference type="ChEBI" id="CHEBI:30616"/>
        <dbReference type="ChEBI" id="CHEBI:43474"/>
        <dbReference type="ChEBI" id="CHEBI:456216"/>
        <dbReference type="EC" id="3.6.4.13"/>
    </reaction>
</comment>
<evidence type="ECO:0000256" key="4">
    <source>
        <dbReference type="ARBA" id="ARBA00022801"/>
    </source>
</evidence>
<organism evidence="16">
    <name type="scientific">Phallusia mammillata</name>
    <dbReference type="NCBI Taxonomy" id="59560"/>
    <lineage>
        <taxon>Eukaryota</taxon>
        <taxon>Metazoa</taxon>
        <taxon>Chordata</taxon>
        <taxon>Tunicata</taxon>
        <taxon>Ascidiacea</taxon>
        <taxon>Phlebobranchia</taxon>
        <taxon>Ascidiidae</taxon>
        <taxon>Phallusia</taxon>
    </lineage>
</organism>
<dbReference type="Pfam" id="PF00270">
    <property type="entry name" value="DEAD"/>
    <property type="match status" value="1"/>
</dbReference>
<reference evidence="16" key="1">
    <citation type="journal article" date="2009" name="Dev. Biol.">
        <title>Cortical anchorages and cell type segregations of maternal postplasmic/PEM RNAs in ascidians.</title>
        <authorList>
            <person name="Paix A."/>
            <person name="Yamada L."/>
            <person name="Dru P."/>
            <person name="Lecordier H."/>
            <person name="Pruliere G."/>
            <person name="Chenevert J."/>
            <person name="Satoh N."/>
            <person name="Sardet C."/>
        </authorList>
    </citation>
    <scope>NUCLEOTIDE SEQUENCE</scope>
</reference>
<evidence type="ECO:0000256" key="8">
    <source>
        <dbReference type="ARBA" id="ARBA00081176"/>
    </source>
</evidence>
<feature type="domain" description="Helicase C-terminal" evidence="14">
    <location>
        <begin position="626"/>
        <end position="773"/>
    </location>
</feature>
<evidence type="ECO:0000313" key="16">
    <source>
        <dbReference type="EMBL" id="ACV87294.1"/>
    </source>
</evidence>
<evidence type="ECO:0000256" key="9">
    <source>
        <dbReference type="PROSITE-ProRule" id="PRU00047"/>
    </source>
</evidence>
<feature type="domain" description="CCHC-type" evidence="12">
    <location>
        <begin position="314"/>
        <end position="329"/>
    </location>
</feature>
<evidence type="ECO:0000256" key="2">
    <source>
        <dbReference type="ARBA" id="ARBA00012552"/>
    </source>
</evidence>
<dbReference type="PROSITE" id="PS51192">
    <property type="entry name" value="HELICASE_ATP_BIND_1"/>
    <property type="match status" value="1"/>
</dbReference>
<dbReference type="PROSITE" id="PS00039">
    <property type="entry name" value="DEAD_ATP_HELICASE"/>
    <property type="match status" value="1"/>
</dbReference>
<dbReference type="InterPro" id="IPR011545">
    <property type="entry name" value="DEAD/DEAH_box_helicase_dom"/>
</dbReference>
<feature type="domain" description="Helicase ATP-binding" evidence="13">
    <location>
        <begin position="415"/>
        <end position="598"/>
    </location>
</feature>
<feature type="domain" description="DEAD-box RNA helicase Q" evidence="15">
    <location>
        <begin position="384"/>
        <end position="412"/>
    </location>
</feature>
<keyword evidence="6" id="KW-0067">ATP-binding</keyword>
<evidence type="ECO:0000259" key="15">
    <source>
        <dbReference type="PROSITE" id="PS51195"/>
    </source>
</evidence>
<dbReference type="SUPFAM" id="SSF57756">
    <property type="entry name" value="Retrovirus zinc finger-like domains"/>
    <property type="match status" value="4"/>
</dbReference>
<feature type="domain" description="CCHC-type" evidence="12">
    <location>
        <begin position="132"/>
        <end position="147"/>
    </location>
</feature>
<dbReference type="InterPro" id="IPR000629">
    <property type="entry name" value="RNA-helicase_DEAD-box_CS"/>
</dbReference>
<comment type="similarity">
    <text evidence="1">Belongs to the DEAD box helicase family. DDX4/VASA subfamily.</text>
</comment>
<dbReference type="Gene3D" id="3.40.50.300">
    <property type="entry name" value="P-loop containing nucleotide triphosphate hydrolases"/>
    <property type="match status" value="2"/>
</dbReference>
<dbReference type="SUPFAM" id="SSF52540">
    <property type="entry name" value="P-loop containing nucleoside triphosphate hydrolases"/>
    <property type="match status" value="1"/>
</dbReference>
<dbReference type="EC" id="3.6.4.13" evidence="2"/>
<dbReference type="SMART" id="SM00490">
    <property type="entry name" value="HELICc"/>
    <property type="match status" value="1"/>
</dbReference>
<feature type="domain" description="CCHC-type" evidence="12">
    <location>
        <begin position="288"/>
        <end position="303"/>
    </location>
</feature>
<dbReference type="PROSITE" id="PS51195">
    <property type="entry name" value="Q_MOTIF"/>
    <property type="match status" value="1"/>
</dbReference>
<evidence type="ECO:0000259" key="13">
    <source>
        <dbReference type="PROSITE" id="PS51192"/>
    </source>
</evidence>
<evidence type="ECO:0000256" key="5">
    <source>
        <dbReference type="ARBA" id="ARBA00022806"/>
    </source>
</evidence>
<feature type="domain" description="CCHC-type" evidence="12">
    <location>
        <begin position="164"/>
        <end position="179"/>
    </location>
</feature>
<evidence type="ECO:0000256" key="3">
    <source>
        <dbReference type="ARBA" id="ARBA00022741"/>
    </source>
</evidence>
<dbReference type="PROSITE" id="PS51194">
    <property type="entry name" value="HELICASE_CTER"/>
    <property type="match status" value="1"/>
</dbReference>
<feature type="compositionally biased region" description="Gly residues" evidence="11">
    <location>
        <begin position="826"/>
        <end position="838"/>
    </location>
</feature>
<dbReference type="PROSITE" id="PS50158">
    <property type="entry name" value="ZF_CCHC"/>
    <property type="match status" value="7"/>
</dbReference>
<feature type="compositionally biased region" description="Polar residues" evidence="11">
    <location>
        <begin position="72"/>
        <end position="89"/>
    </location>
</feature>
<feature type="compositionally biased region" description="Gly residues" evidence="11">
    <location>
        <begin position="799"/>
        <end position="812"/>
    </location>
</feature>